<evidence type="ECO:0000256" key="12">
    <source>
        <dbReference type="ARBA" id="ARBA00023268"/>
    </source>
</evidence>
<comment type="catalytic activity">
    <reaction evidence="14">
        <text>Preferential cleavage: (Ac)2-L-Lys-D-Ala-|-D-Ala. Also transpeptidation of peptidyl-alanyl moieties that are N-acyl substituents of D-alanine.</text>
        <dbReference type="EC" id="3.4.16.4"/>
    </reaction>
</comment>
<keyword evidence="10 17" id="KW-1133">Transmembrane helix</keyword>
<dbReference type="Gene3D" id="1.10.3810.10">
    <property type="entry name" value="Biosynthetic peptidoglycan transglycosylase-like"/>
    <property type="match status" value="1"/>
</dbReference>
<comment type="catalytic activity">
    <reaction evidence="15">
        <text>[GlcNAc-(1-&gt;4)-Mur2Ac(oyl-L-Ala-gamma-D-Glu-L-Lys-D-Ala-D-Ala)](n)-di-trans,octa-cis-undecaprenyl diphosphate + beta-D-GlcNAc-(1-&gt;4)-Mur2Ac(oyl-L-Ala-gamma-D-Glu-L-Lys-D-Ala-D-Ala)-di-trans,octa-cis-undecaprenyl diphosphate = [GlcNAc-(1-&gt;4)-Mur2Ac(oyl-L-Ala-gamma-D-Glu-L-Lys-D-Ala-D-Ala)](n+1)-di-trans,octa-cis-undecaprenyl diphosphate + di-trans,octa-cis-undecaprenyl diphosphate + H(+)</text>
        <dbReference type="Rhea" id="RHEA:23708"/>
        <dbReference type="Rhea" id="RHEA-COMP:9602"/>
        <dbReference type="Rhea" id="RHEA-COMP:9603"/>
        <dbReference type="ChEBI" id="CHEBI:15378"/>
        <dbReference type="ChEBI" id="CHEBI:58405"/>
        <dbReference type="ChEBI" id="CHEBI:60033"/>
        <dbReference type="ChEBI" id="CHEBI:78435"/>
        <dbReference type="EC" id="2.4.99.28"/>
    </reaction>
</comment>
<evidence type="ECO:0000256" key="7">
    <source>
        <dbReference type="ARBA" id="ARBA00022801"/>
    </source>
</evidence>
<evidence type="ECO:0000256" key="5">
    <source>
        <dbReference type="ARBA" id="ARBA00022679"/>
    </source>
</evidence>
<dbReference type="Pfam" id="PF00912">
    <property type="entry name" value="Transgly"/>
    <property type="match status" value="1"/>
</dbReference>
<dbReference type="OrthoDB" id="9766909at2"/>
<keyword evidence="4" id="KW-0328">Glycosyltransferase</keyword>
<evidence type="ECO:0000256" key="15">
    <source>
        <dbReference type="ARBA" id="ARBA00049902"/>
    </source>
</evidence>
<evidence type="ECO:0000256" key="3">
    <source>
        <dbReference type="ARBA" id="ARBA00022670"/>
    </source>
</evidence>
<evidence type="ECO:0000256" key="10">
    <source>
        <dbReference type="ARBA" id="ARBA00022989"/>
    </source>
</evidence>
<feature type="compositionally biased region" description="Low complexity" evidence="16">
    <location>
        <begin position="909"/>
        <end position="919"/>
    </location>
</feature>
<evidence type="ECO:0000256" key="1">
    <source>
        <dbReference type="ARBA" id="ARBA00022475"/>
    </source>
</evidence>
<dbReference type="GO" id="GO:0006508">
    <property type="term" value="P:proteolysis"/>
    <property type="evidence" value="ECO:0007669"/>
    <property type="project" value="UniProtKB-KW"/>
</dbReference>
<accession>A0A3N9ULA2</accession>
<dbReference type="GO" id="GO:0009002">
    <property type="term" value="F:serine-type D-Ala-D-Ala carboxypeptidase activity"/>
    <property type="evidence" value="ECO:0007669"/>
    <property type="project" value="UniProtKB-EC"/>
</dbReference>
<keyword evidence="11 17" id="KW-0472">Membrane</keyword>
<dbReference type="SUPFAM" id="SSF56601">
    <property type="entry name" value="beta-lactamase/transpeptidase-like"/>
    <property type="match status" value="1"/>
</dbReference>
<dbReference type="Proteomes" id="UP000274033">
    <property type="component" value="Unassembled WGS sequence"/>
</dbReference>
<organism evidence="20 21">
    <name type="scientific">Lysinibacillus composti</name>
    <dbReference type="NCBI Taxonomy" id="720633"/>
    <lineage>
        <taxon>Bacteria</taxon>
        <taxon>Bacillati</taxon>
        <taxon>Bacillota</taxon>
        <taxon>Bacilli</taxon>
        <taxon>Bacillales</taxon>
        <taxon>Bacillaceae</taxon>
        <taxon>Lysinibacillus</taxon>
    </lineage>
</organism>
<keyword evidence="3" id="KW-0645">Protease</keyword>
<dbReference type="GO" id="GO:0008658">
    <property type="term" value="F:penicillin binding"/>
    <property type="evidence" value="ECO:0007669"/>
    <property type="project" value="InterPro"/>
</dbReference>
<dbReference type="InterPro" id="IPR001264">
    <property type="entry name" value="Glyco_trans_51"/>
</dbReference>
<gene>
    <name evidence="20" type="ORF">EBB45_03190</name>
</gene>
<evidence type="ECO:0000256" key="6">
    <source>
        <dbReference type="ARBA" id="ARBA00022692"/>
    </source>
</evidence>
<evidence type="ECO:0000313" key="21">
    <source>
        <dbReference type="Proteomes" id="UP000274033"/>
    </source>
</evidence>
<feature type="compositionally biased region" description="Low complexity" evidence="16">
    <location>
        <begin position="955"/>
        <end position="968"/>
    </location>
</feature>
<evidence type="ECO:0000256" key="8">
    <source>
        <dbReference type="ARBA" id="ARBA00022960"/>
    </source>
</evidence>
<keyword evidence="13" id="KW-0961">Cell wall biogenesis/degradation</keyword>
<feature type="transmembrane region" description="Helical" evidence="17">
    <location>
        <begin position="30"/>
        <end position="58"/>
    </location>
</feature>
<proteinExistence type="predicted"/>
<dbReference type="InterPro" id="IPR012338">
    <property type="entry name" value="Beta-lactam/transpept-like"/>
</dbReference>
<evidence type="ECO:0000256" key="16">
    <source>
        <dbReference type="SAM" id="MobiDB-lite"/>
    </source>
</evidence>
<comment type="caution">
    <text evidence="20">The sequence shown here is derived from an EMBL/GenBank/DDBJ whole genome shotgun (WGS) entry which is preliminary data.</text>
</comment>
<keyword evidence="12" id="KW-0511">Multifunctional enzyme</keyword>
<dbReference type="InterPro" id="IPR036950">
    <property type="entry name" value="PBP_transglycosylase"/>
</dbReference>
<dbReference type="AlphaFoldDB" id="A0A3N9ULA2"/>
<evidence type="ECO:0000256" key="4">
    <source>
        <dbReference type="ARBA" id="ARBA00022676"/>
    </source>
</evidence>
<evidence type="ECO:0000313" key="20">
    <source>
        <dbReference type="EMBL" id="RQW76651.1"/>
    </source>
</evidence>
<dbReference type="GO" id="GO:0009252">
    <property type="term" value="P:peptidoglycan biosynthetic process"/>
    <property type="evidence" value="ECO:0007669"/>
    <property type="project" value="UniProtKB-KW"/>
</dbReference>
<protein>
    <submittedName>
        <fullName evidence="20">Penicillin-binding protein</fullName>
    </submittedName>
</protein>
<feature type="region of interest" description="Disordered" evidence="16">
    <location>
        <begin position="907"/>
        <end position="989"/>
    </location>
</feature>
<dbReference type="InterPro" id="IPR013783">
    <property type="entry name" value="Ig-like_fold"/>
</dbReference>
<dbReference type="GO" id="GO:0008955">
    <property type="term" value="F:peptidoglycan glycosyltransferase activity"/>
    <property type="evidence" value="ECO:0007669"/>
    <property type="project" value="UniProtKB-EC"/>
</dbReference>
<evidence type="ECO:0000259" key="19">
    <source>
        <dbReference type="Pfam" id="PF00912"/>
    </source>
</evidence>
<evidence type="ECO:0000259" key="18">
    <source>
        <dbReference type="Pfam" id="PF00905"/>
    </source>
</evidence>
<keyword evidence="2" id="KW-0121">Carboxypeptidase</keyword>
<dbReference type="InterPro" id="IPR023346">
    <property type="entry name" value="Lysozyme-like_dom_sf"/>
</dbReference>
<dbReference type="InterPro" id="IPR050396">
    <property type="entry name" value="Glycosyltr_51/Transpeptidase"/>
</dbReference>
<evidence type="ECO:0000256" key="14">
    <source>
        <dbReference type="ARBA" id="ARBA00034000"/>
    </source>
</evidence>
<dbReference type="Gene3D" id="3.40.710.10">
    <property type="entry name" value="DD-peptidase/beta-lactamase superfamily"/>
    <property type="match status" value="1"/>
</dbReference>
<feature type="domain" description="Glycosyl transferase family 51" evidence="19">
    <location>
        <begin position="93"/>
        <end position="279"/>
    </location>
</feature>
<dbReference type="RefSeq" id="WP_124762687.1">
    <property type="nucleotide sequence ID" value="NZ_JAFBDY010000001.1"/>
</dbReference>
<dbReference type="GO" id="GO:0008360">
    <property type="term" value="P:regulation of cell shape"/>
    <property type="evidence" value="ECO:0007669"/>
    <property type="project" value="UniProtKB-KW"/>
</dbReference>
<feature type="compositionally biased region" description="Polar residues" evidence="16">
    <location>
        <begin position="973"/>
        <end position="989"/>
    </location>
</feature>
<dbReference type="PANTHER" id="PTHR32282">
    <property type="entry name" value="BINDING PROTEIN TRANSPEPTIDASE, PUTATIVE-RELATED"/>
    <property type="match status" value="1"/>
</dbReference>
<dbReference type="InterPro" id="IPR001460">
    <property type="entry name" value="PCN-bd_Tpept"/>
</dbReference>
<evidence type="ECO:0000256" key="17">
    <source>
        <dbReference type="SAM" id="Phobius"/>
    </source>
</evidence>
<evidence type="ECO:0000256" key="9">
    <source>
        <dbReference type="ARBA" id="ARBA00022984"/>
    </source>
</evidence>
<keyword evidence="6 17" id="KW-0812">Transmembrane</keyword>
<name>A0A3N9ULA2_9BACI</name>
<dbReference type="GO" id="GO:0071555">
    <property type="term" value="P:cell wall organization"/>
    <property type="evidence" value="ECO:0007669"/>
    <property type="project" value="UniProtKB-KW"/>
</dbReference>
<keyword evidence="1" id="KW-1003">Cell membrane</keyword>
<evidence type="ECO:0000256" key="11">
    <source>
        <dbReference type="ARBA" id="ARBA00023136"/>
    </source>
</evidence>
<sequence length="989" mass="109690">MKRRIEKLNEKIEIITSSNRMSKIRITGSVLWNLGLVFMILLLTGLVFFFSIGMGYFASLVKDEPLHSKKEMKEQIYSYEETSEIYFANNIYIGKLRTDLERRETSLENISPLVINAVIATEDEYFREHNGIVPKAVFRGLFQDFTNSSTQTGGSTLTQQLIKNQILTNEVSYERKAREILLAFRLEKFMTKEEILEAYLNIIPYGRNASGRNIAGVETAAEGIFGVKASELTLPQAAYIAGIPQAPFAYTPFTQRGQLKDVNGLQPGIDRMKVVLFRMKEVGYITDEQYQEAVTYDITKDFREPEAQAVDNYPWITYELEARATRIIADILAEKDGIDPKRLKEEENLLEKYMILADRDVRSNGYRIYSTIDKEMYDSMQEQAKNFKYYGHTFVKTETDPETGENIDVQMPVQVGSILIENKTGKILSFVAGRDFEITELNHATQAYRQNGSTMKPLLVYAPAIEYGLIGAGSPVVDVKFVRKSDGYSPSNYLVNDERGIMPAREALAHSQNLTAIRLYDRILDRRPADLLEKMDFSRLTEGDYTNLATAIGALEVGSTVEENTNAFATFANNGQFIDAYMIEKIEDLDGNIIYEHKVEPVEVFTPETSYIITDMMRDVLKYGTGTRAKNTLKFSSDFAAKTGTTQDYKDVWFVGYNPNVSLGVWLGYDEQRSLYQFNNQYLQPSTRINVLWATLMNTAYDVNPDLVGAKDPFQKPENVVTASFCGLSGLAPSNACSNAGLIRSDLFNRNIFLPTQADDSFVSASSATVNIDGRTYKALDSTPREFTYSGGGVGLNQEFVDRMLGRLGGDSSKLLPRNSTLSNRVVSGATFNPDGSPPAAVSATLSGNNISWSKSTSNDVVGYRVYNISGGGRSFISSIRSSDGRSITVSNGSYVVVAVDITGRESSHSNTVTTTNSTPQTPKPENPVQKPDEGNLNTGGNDEKPKPDPGNGNGNHPGNNNGNSNSGHTEEPNNGESGNGPTNPEQPS</sequence>
<evidence type="ECO:0000256" key="13">
    <source>
        <dbReference type="ARBA" id="ARBA00023316"/>
    </source>
</evidence>
<dbReference type="Pfam" id="PF00905">
    <property type="entry name" value="Transpeptidase"/>
    <property type="match status" value="1"/>
</dbReference>
<keyword evidence="8" id="KW-0133">Cell shape</keyword>
<dbReference type="GO" id="GO:0030288">
    <property type="term" value="C:outer membrane-bounded periplasmic space"/>
    <property type="evidence" value="ECO:0007669"/>
    <property type="project" value="TreeGrafter"/>
</dbReference>
<dbReference type="EMBL" id="RRCT01000001">
    <property type="protein sequence ID" value="RQW76651.1"/>
    <property type="molecule type" value="Genomic_DNA"/>
</dbReference>
<dbReference type="SUPFAM" id="SSF53955">
    <property type="entry name" value="Lysozyme-like"/>
    <property type="match status" value="1"/>
</dbReference>
<dbReference type="Gene3D" id="2.60.40.10">
    <property type="entry name" value="Immunoglobulins"/>
    <property type="match status" value="1"/>
</dbReference>
<keyword evidence="7" id="KW-0378">Hydrolase</keyword>
<keyword evidence="5" id="KW-0808">Transferase</keyword>
<dbReference type="Gene3D" id="3.90.1310.40">
    <property type="match status" value="1"/>
</dbReference>
<reference evidence="20 21" key="1">
    <citation type="journal article" date="2013" name="J. Microbiol.">
        <title>Lysinibacillus chungkukjangi sp. nov., isolated from Chungkukjang, Korean fermented soybean food.</title>
        <authorList>
            <person name="Kim S.J."/>
            <person name="Jang Y.H."/>
            <person name="Hamada M."/>
            <person name="Ahn J.H."/>
            <person name="Weon H.Y."/>
            <person name="Suzuki K."/>
            <person name="Whang K.S."/>
            <person name="Kwon S.W."/>
        </authorList>
    </citation>
    <scope>NUCLEOTIDE SEQUENCE [LARGE SCALE GENOMIC DNA]</scope>
    <source>
        <strain evidence="20 21">MCCC 1A12701</strain>
    </source>
</reference>
<keyword evidence="9" id="KW-0573">Peptidoglycan synthesis</keyword>
<evidence type="ECO:0000256" key="2">
    <source>
        <dbReference type="ARBA" id="ARBA00022645"/>
    </source>
</evidence>
<keyword evidence="21" id="KW-1185">Reference proteome</keyword>
<dbReference type="PANTHER" id="PTHR32282:SF32">
    <property type="entry name" value="PENICILLIN-BINDING PROTEIN 2A"/>
    <property type="match status" value="1"/>
</dbReference>
<feature type="domain" description="Penicillin-binding protein transpeptidase" evidence="18">
    <location>
        <begin position="418"/>
        <end position="660"/>
    </location>
</feature>